<comment type="caution">
    <text evidence="2">The sequence shown here is derived from an EMBL/GenBank/DDBJ whole genome shotgun (WGS) entry which is preliminary data.</text>
</comment>
<evidence type="ECO:0000313" key="2">
    <source>
        <dbReference type="EMBL" id="KAK7107252.1"/>
    </source>
</evidence>
<dbReference type="EMBL" id="JBAMIC010000004">
    <property type="protein sequence ID" value="KAK7107252.1"/>
    <property type="molecule type" value="Genomic_DNA"/>
</dbReference>
<sequence>MTAAATFPFLLPLLVLAFISHGAEGFVQQLVGYRIYEGDSITVPSNGVYLVTMVVDPNGGNTDMQLKINGKPNSDFTAYGIYDVVAGLTVAMVLQAGDVIGGQVWGDLARINVCRLGVARVTSNTVAVLTYRSHQSDGAVPVLKWNKILGENQRWRRGSLSLGSINPYSQGSGMYWLALRPDSDYNGDVTVRVLRYNPRTKKTDNLLEAYCEGYKRDISASGAFYLSFTDSITVERDSADKPLGPANLFSLVKLTDNNRTTFQEKGYLTSCVLPRG</sequence>
<feature type="chain" id="PRO_5042821622" evidence="1">
    <location>
        <begin position="26"/>
        <end position="276"/>
    </location>
</feature>
<reference evidence="2 3" key="1">
    <citation type="submission" date="2024-02" db="EMBL/GenBank/DDBJ databases">
        <title>Chromosome-scale genome assembly of the rough periwinkle Littorina saxatilis.</title>
        <authorList>
            <person name="De Jode A."/>
            <person name="Faria R."/>
            <person name="Formenti G."/>
            <person name="Sims Y."/>
            <person name="Smith T.P."/>
            <person name="Tracey A."/>
            <person name="Wood J.M.D."/>
            <person name="Zagrodzka Z.B."/>
            <person name="Johannesson K."/>
            <person name="Butlin R.K."/>
            <person name="Leder E.H."/>
        </authorList>
    </citation>
    <scope>NUCLEOTIDE SEQUENCE [LARGE SCALE GENOMIC DNA]</scope>
    <source>
        <strain evidence="2">Snail1</strain>
        <tissue evidence="2">Muscle</tissue>
    </source>
</reference>
<keyword evidence="3" id="KW-1185">Reference proteome</keyword>
<evidence type="ECO:0000313" key="3">
    <source>
        <dbReference type="Proteomes" id="UP001374579"/>
    </source>
</evidence>
<dbReference type="AlphaFoldDB" id="A0AAN9GG77"/>
<name>A0AAN9GG77_9CAEN</name>
<accession>A0AAN9GG77</accession>
<gene>
    <name evidence="2" type="ORF">V1264_015203</name>
</gene>
<feature type="signal peptide" evidence="1">
    <location>
        <begin position="1"/>
        <end position="25"/>
    </location>
</feature>
<protein>
    <submittedName>
        <fullName evidence="2">Uncharacterized protein</fullName>
    </submittedName>
</protein>
<keyword evidence="1" id="KW-0732">Signal</keyword>
<evidence type="ECO:0000256" key="1">
    <source>
        <dbReference type="SAM" id="SignalP"/>
    </source>
</evidence>
<proteinExistence type="predicted"/>
<dbReference type="Proteomes" id="UP001374579">
    <property type="component" value="Unassembled WGS sequence"/>
</dbReference>
<organism evidence="2 3">
    <name type="scientific">Littorina saxatilis</name>
    <dbReference type="NCBI Taxonomy" id="31220"/>
    <lineage>
        <taxon>Eukaryota</taxon>
        <taxon>Metazoa</taxon>
        <taxon>Spiralia</taxon>
        <taxon>Lophotrochozoa</taxon>
        <taxon>Mollusca</taxon>
        <taxon>Gastropoda</taxon>
        <taxon>Caenogastropoda</taxon>
        <taxon>Littorinimorpha</taxon>
        <taxon>Littorinoidea</taxon>
        <taxon>Littorinidae</taxon>
        <taxon>Littorina</taxon>
    </lineage>
</organism>